<dbReference type="InterPro" id="IPR009100">
    <property type="entry name" value="AcylCoA_DH/oxidase_NM_dom_sf"/>
</dbReference>
<dbReference type="InterPro" id="IPR050741">
    <property type="entry name" value="Acyl-CoA_dehydrogenase"/>
</dbReference>
<reference evidence="4" key="1">
    <citation type="journal article" date="2019" name="Int. J. Syst. Evol. Microbiol.">
        <title>The Global Catalogue of Microorganisms (GCM) 10K type strain sequencing project: providing services to taxonomists for standard genome sequencing and annotation.</title>
        <authorList>
            <consortium name="The Broad Institute Genomics Platform"/>
            <consortium name="The Broad Institute Genome Sequencing Center for Infectious Disease"/>
            <person name="Wu L."/>
            <person name="Ma J."/>
        </authorList>
    </citation>
    <scope>NUCLEOTIDE SEQUENCE [LARGE SCALE GENOMIC DNA]</scope>
    <source>
        <strain evidence="4">KCTC 52094</strain>
    </source>
</reference>
<dbReference type="SUPFAM" id="SSF47203">
    <property type="entry name" value="Acyl-CoA dehydrogenase C-terminal domain-like"/>
    <property type="match status" value="1"/>
</dbReference>
<dbReference type="RefSeq" id="WP_379593017.1">
    <property type="nucleotide sequence ID" value="NZ_JBHRTN010000004.1"/>
</dbReference>
<sequence>MTHLPPVSGPLGRDAILLRRLRHLLPAVQERAAALDADAAPYPEADLADMAAAGLMTAPLPSELGGAGWGIEPGKATALMTALRLVGRGSLPLGRLYEGHVNALRLVMLHGNAVQRKAAAAAARDGRLFGVWNAEMPGGGTWLGPDSMLHGSKIYCSGAGLVARALITARQGDGGPASMLLLPLDTQQHRADLAPWTAAGMRASATGHFSFEGMIVTPDMILGEPDAYFAQPDFSAGAWRFLAVQLGGAEALVSALRQHLRATGRGADPHQGTRFGQAVTALETARLWVARAAELAETGVCDAGRLLAYVDLARGAVEEAALAVLELTQRSIGLAAQCRPSPAERISRDLATYLRQPGPDRALMAGAAACLQDPAEPGDIWDQDAPR</sequence>
<feature type="domain" description="Acyl-CoA dehydrogenase/oxidase N-terminal" evidence="2">
    <location>
        <begin position="28"/>
        <end position="118"/>
    </location>
</feature>
<dbReference type="InterPro" id="IPR037069">
    <property type="entry name" value="AcylCoA_DH/ox_N_sf"/>
</dbReference>
<dbReference type="EMBL" id="JBHRTN010000004">
    <property type="protein sequence ID" value="MFC3123786.1"/>
    <property type="molecule type" value="Genomic_DNA"/>
</dbReference>
<name>A0ABV7FWX8_9PROT</name>
<evidence type="ECO:0000313" key="3">
    <source>
        <dbReference type="EMBL" id="MFC3123786.1"/>
    </source>
</evidence>
<dbReference type="Pfam" id="PF02771">
    <property type="entry name" value="Acyl-CoA_dh_N"/>
    <property type="match status" value="1"/>
</dbReference>
<evidence type="ECO:0000313" key="4">
    <source>
        <dbReference type="Proteomes" id="UP001595593"/>
    </source>
</evidence>
<dbReference type="Gene3D" id="2.40.110.10">
    <property type="entry name" value="Butyryl-CoA Dehydrogenase, subunit A, domain 2"/>
    <property type="match status" value="1"/>
</dbReference>
<organism evidence="3 4">
    <name type="scientific">Teichococcus globiformis</name>
    <dbReference type="NCBI Taxonomy" id="2307229"/>
    <lineage>
        <taxon>Bacteria</taxon>
        <taxon>Pseudomonadati</taxon>
        <taxon>Pseudomonadota</taxon>
        <taxon>Alphaproteobacteria</taxon>
        <taxon>Acetobacterales</taxon>
        <taxon>Roseomonadaceae</taxon>
        <taxon>Roseomonas</taxon>
    </lineage>
</organism>
<proteinExistence type="predicted"/>
<dbReference type="InterPro" id="IPR013786">
    <property type="entry name" value="AcylCoA_DH/ox_N"/>
</dbReference>
<protein>
    <submittedName>
        <fullName evidence="3">Acyl-CoA dehydrogenase family protein</fullName>
    </submittedName>
</protein>
<dbReference type="Proteomes" id="UP001595593">
    <property type="component" value="Unassembled WGS sequence"/>
</dbReference>
<evidence type="ECO:0000256" key="1">
    <source>
        <dbReference type="ARBA" id="ARBA00023002"/>
    </source>
</evidence>
<dbReference type="InterPro" id="IPR036250">
    <property type="entry name" value="AcylCo_DH-like_C"/>
</dbReference>
<dbReference type="Gene3D" id="1.20.140.10">
    <property type="entry name" value="Butyryl-CoA Dehydrogenase, subunit A, domain 3"/>
    <property type="match status" value="1"/>
</dbReference>
<dbReference type="InterPro" id="IPR046373">
    <property type="entry name" value="Acyl-CoA_Oxase/DH_mid-dom_sf"/>
</dbReference>
<gene>
    <name evidence="3" type="ORF">ACFOD4_01830</name>
</gene>
<keyword evidence="1" id="KW-0560">Oxidoreductase</keyword>
<accession>A0ABV7FWX8</accession>
<dbReference type="PANTHER" id="PTHR48083">
    <property type="entry name" value="MEDIUM-CHAIN SPECIFIC ACYL-COA DEHYDROGENASE, MITOCHONDRIAL-RELATED"/>
    <property type="match status" value="1"/>
</dbReference>
<comment type="caution">
    <text evidence="3">The sequence shown here is derived from an EMBL/GenBank/DDBJ whole genome shotgun (WGS) entry which is preliminary data.</text>
</comment>
<evidence type="ECO:0000259" key="2">
    <source>
        <dbReference type="Pfam" id="PF02771"/>
    </source>
</evidence>
<dbReference type="SUPFAM" id="SSF56645">
    <property type="entry name" value="Acyl-CoA dehydrogenase NM domain-like"/>
    <property type="match status" value="1"/>
</dbReference>
<keyword evidence="4" id="KW-1185">Reference proteome</keyword>
<dbReference type="PANTHER" id="PTHR48083:SF37">
    <property type="entry name" value="DEHYDROGENASE, PUTATIVE-RELATED"/>
    <property type="match status" value="1"/>
</dbReference>
<dbReference type="Gene3D" id="1.10.540.10">
    <property type="entry name" value="Acyl-CoA dehydrogenase/oxidase, N-terminal domain"/>
    <property type="match status" value="1"/>
</dbReference>